<feature type="transmembrane region" description="Helical" evidence="1">
    <location>
        <begin position="323"/>
        <end position="341"/>
    </location>
</feature>
<organism evidence="2 3">
    <name type="scientific">Peribacillus glennii</name>
    <dbReference type="NCBI Taxonomy" id="2303991"/>
    <lineage>
        <taxon>Bacteria</taxon>
        <taxon>Bacillati</taxon>
        <taxon>Bacillota</taxon>
        <taxon>Bacilli</taxon>
        <taxon>Bacillales</taxon>
        <taxon>Bacillaceae</taxon>
        <taxon>Peribacillus</taxon>
    </lineage>
</organism>
<dbReference type="PANTHER" id="PTHR38457:SF1">
    <property type="entry name" value="REGULATOR ABRB-RELATED"/>
    <property type="match status" value="1"/>
</dbReference>
<dbReference type="AlphaFoldDB" id="A0A372LKB4"/>
<protein>
    <submittedName>
        <fullName evidence="2">AbrB family transcriptional regulator</fullName>
    </submittedName>
</protein>
<dbReference type="Proteomes" id="UP000262939">
    <property type="component" value="Unassembled WGS sequence"/>
</dbReference>
<sequence>MKNSAQLIETYLIAFIGGYLFFLFQWPLPWILGPMTIMILWKSGTKRSLVSTRFFTNAGLCVLGIYFGQSFTKATFTTVTPYIIPFIMLTLLLITLSVVNSIFVTKYIKVDPVTSVLGSIPGGLPEMVAAGESLKANTSMVVVFQTIRLLTVVFLVPFIVIHLFVSDSADAVQMIGRQGSTDVWRYAFYIPGIALAWILRNKLPASFVIAPLFITAILGVSGVSLGMFPSWMLVAAQITVGANMGTKITVKDLKLGGKYSGIYFGLTILLIFLSFGMGYLFSVLTPLSLTTAILSFAPGGLVEMVLTANSVGADPAVVSSLQFIRLLFIILFVPGILKWFFNRKRAKMHL</sequence>
<feature type="transmembrane region" description="Helical" evidence="1">
    <location>
        <begin position="206"/>
        <end position="225"/>
    </location>
</feature>
<dbReference type="NCBIfam" id="TIGR03082">
    <property type="entry name" value="Gneg_AbrB_dup"/>
    <property type="match status" value="2"/>
</dbReference>
<comment type="caution">
    <text evidence="2">The sequence shown here is derived from an EMBL/GenBank/DDBJ whole genome shotgun (WGS) entry which is preliminary data.</text>
</comment>
<feature type="transmembrane region" description="Helical" evidence="1">
    <location>
        <begin position="83"/>
        <end position="104"/>
    </location>
</feature>
<dbReference type="OrthoDB" id="5460360at2"/>
<dbReference type="RefSeq" id="WP_117320730.1">
    <property type="nucleotide sequence ID" value="NZ_QVTD01000001.1"/>
</dbReference>
<dbReference type="PIRSF" id="PIRSF038991">
    <property type="entry name" value="Protein_AbrB"/>
    <property type="match status" value="1"/>
</dbReference>
<keyword evidence="1" id="KW-0812">Transmembrane</keyword>
<feature type="transmembrane region" description="Helical" evidence="1">
    <location>
        <begin position="141"/>
        <end position="163"/>
    </location>
</feature>
<dbReference type="GO" id="GO:0016020">
    <property type="term" value="C:membrane"/>
    <property type="evidence" value="ECO:0007669"/>
    <property type="project" value="InterPro"/>
</dbReference>
<feature type="transmembrane region" description="Helical" evidence="1">
    <location>
        <begin position="183"/>
        <end position="199"/>
    </location>
</feature>
<feature type="transmembrane region" description="Helical" evidence="1">
    <location>
        <begin position="54"/>
        <end position="71"/>
    </location>
</feature>
<gene>
    <name evidence="2" type="ORF">D0466_00575</name>
</gene>
<dbReference type="InterPro" id="IPR017516">
    <property type="entry name" value="AbrB_dup"/>
</dbReference>
<dbReference type="Pfam" id="PF05145">
    <property type="entry name" value="AbrB"/>
    <property type="match status" value="1"/>
</dbReference>
<keyword evidence="3" id="KW-1185">Reference proteome</keyword>
<feature type="transmembrane region" description="Helical" evidence="1">
    <location>
        <begin position="262"/>
        <end position="281"/>
    </location>
</feature>
<name>A0A372LKB4_9BACI</name>
<keyword evidence="1" id="KW-0472">Membrane</keyword>
<dbReference type="PANTHER" id="PTHR38457">
    <property type="entry name" value="REGULATOR ABRB-RELATED"/>
    <property type="match status" value="1"/>
</dbReference>
<accession>A0A372LKB4</accession>
<evidence type="ECO:0000313" key="2">
    <source>
        <dbReference type="EMBL" id="RFU66646.1"/>
    </source>
</evidence>
<feature type="transmembrane region" description="Helical" evidence="1">
    <location>
        <begin position="12"/>
        <end position="33"/>
    </location>
</feature>
<evidence type="ECO:0000256" key="1">
    <source>
        <dbReference type="SAM" id="Phobius"/>
    </source>
</evidence>
<reference evidence="2 3" key="1">
    <citation type="submission" date="2018-08" db="EMBL/GenBank/DDBJ databases">
        <title>Bacillus chawlae sp. nov., Bacillus glennii sp. nov., and Bacillus saganii sp. nov. Isolated from the Vehicle Assembly Building at Kennedy Space Center where the Viking Spacecraft were Assembled.</title>
        <authorList>
            <person name="Seuylemezian A."/>
            <person name="Vaishampayan P."/>
        </authorList>
    </citation>
    <scope>NUCLEOTIDE SEQUENCE [LARGE SCALE GENOMIC DNA]</scope>
    <source>
        <strain evidence="2 3">V44-8</strain>
    </source>
</reference>
<dbReference type="InterPro" id="IPR007820">
    <property type="entry name" value="AbrB_fam"/>
</dbReference>
<proteinExistence type="predicted"/>
<dbReference type="GO" id="GO:0010468">
    <property type="term" value="P:regulation of gene expression"/>
    <property type="evidence" value="ECO:0007669"/>
    <property type="project" value="InterPro"/>
</dbReference>
<evidence type="ECO:0000313" key="3">
    <source>
        <dbReference type="Proteomes" id="UP000262939"/>
    </source>
</evidence>
<dbReference type="EMBL" id="QVTD01000001">
    <property type="protein sequence ID" value="RFU66646.1"/>
    <property type="molecule type" value="Genomic_DNA"/>
</dbReference>
<keyword evidence="1" id="KW-1133">Transmembrane helix</keyword>